<organism evidence="2 3">
    <name type="scientific">Geobacillus thermodenitrificans</name>
    <dbReference type="NCBI Taxonomy" id="33940"/>
    <lineage>
        <taxon>Bacteria</taxon>
        <taxon>Bacillati</taxon>
        <taxon>Bacillota</taxon>
        <taxon>Bacilli</taxon>
        <taxon>Bacillales</taxon>
        <taxon>Anoxybacillaceae</taxon>
        <taxon>Geobacillus</taxon>
    </lineage>
</organism>
<proteinExistence type="predicted"/>
<evidence type="ECO:0000256" key="1">
    <source>
        <dbReference type="SAM" id="MobiDB-lite"/>
    </source>
</evidence>
<name>A0ABY9QEC5_GEOTD</name>
<gene>
    <name evidence="2" type="ORF">HSX42_16245</name>
</gene>
<protein>
    <submittedName>
        <fullName evidence="2">Uncharacterized protein</fullName>
    </submittedName>
</protein>
<dbReference type="EMBL" id="CP133461">
    <property type="protein sequence ID" value="WMV75764.1"/>
    <property type="molecule type" value="Genomic_DNA"/>
</dbReference>
<sequence length="54" mass="6261">MVPQERMQCVAATAEPKRREPMAAGARQYEKRRLLPTKRLSSFEGMKKCLTDKH</sequence>
<accession>A0ABY9QEC5</accession>
<reference evidence="2 3" key="1">
    <citation type="submission" date="2023-08" db="EMBL/GenBank/DDBJ databases">
        <title>Complete genome sequence of Geobacillus thermodenitrificans K1041, a genetically tractable strain representative of the genus Geobacillus.</title>
        <authorList>
            <person name="Kani S."/>
            <person name="Suzuki H."/>
        </authorList>
    </citation>
    <scope>NUCLEOTIDE SEQUENCE [LARGE SCALE GENOMIC DNA]</scope>
    <source>
        <strain evidence="2 3">K1041</strain>
    </source>
</reference>
<evidence type="ECO:0000313" key="2">
    <source>
        <dbReference type="EMBL" id="WMV75764.1"/>
    </source>
</evidence>
<keyword evidence="3" id="KW-1185">Reference proteome</keyword>
<dbReference type="Proteomes" id="UP001297580">
    <property type="component" value="Chromosome"/>
</dbReference>
<evidence type="ECO:0000313" key="3">
    <source>
        <dbReference type="Proteomes" id="UP001297580"/>
    </source>
</evidence>
<dbReference type="RefSeq" id="WP_311088167.1">
    <property type="nucleotide sequence ID" value="NZ_CP133461.1"/>
</dbReference>
<feature type="region of interest" description="Disordered" evidence="1">
    <location>
        <begin position="1"/>
        <end position="27"/>
    </location>
</feature>